<name>A0ABY6F3Y7_9GAMM</name>
<comment type="subcellular location">
    <subcellularLocation>
        <location evidence="10">Cytoplasm</location>
    </subcellularLocation>
</comment>
<organism evidence="13 14">
    <name type="scientific">Moraxella nasicaprae</name>
    <dbReference type="NCBI Taxonomy" id="2904122"/>
    <lineage>
        <taxon>Bacteria</taxon>
        <taxon>Pseudomonadati</taxon>
        <taxon>Pseudomonadota</taxon>
        <taxon>Gammaproteobacteria</taxon>
        <taxon>Moraxellales</taxon>
        <taxon>Moraxellaceae</taxon>
        <taxon>Moraxella</taxon>
    </lineage>
</organism>
<evidence type="ECO:0000256" key="10">
    <source>
        <dbReference type="HAMAP-Rule" id="MF_01102"/>
    </source>
</evidence>
<dbReference type="Gene3D" id="3.50.50.60">
    <property type="entry name" value="FAD/NAD(P)-binding domain"/>
    <property type="match status" value="1"/>
</dbReference>
<sequence>MNHIEQAVIDWQSDAQGHLVPTSPIFDDVYFSKAGGLDETHHVFLAGNDLPNRFANLPSGSRFVIAETGFGTGLNFLATCLLWQQTAPKDAHLHFISTEKFPLSKSDLSTALFTWRNDDTSVWIDALLDNYPLPMMGCHRLHISEQITLDLWYGDAKQSLTTLLETQTMLGRTGGVMAWFLDGFNPSKNSDLWSDELFELIAKLCHHQATLATFTAAGFVRRGLMAAGFLVKKTKGFGFKREMLTATIHQDTPSSLTQQHPKHIAIVGAGISGVMLADALAKRGHHITLIDQNPPMSGASGNPRALFAPKLSLIQTAHQHLSTVGFLYAWRVYRHLNTDQSVFEETGVIDFLLPSQKSAQKRAEQIAPYPDELIHQIDTHLYPTADIVCHVPMGGLLSPANIYQAIKKQPNIHFVQTAIHHINTDDQQAHLVSQTHHITADHVVICAGFLSDTLSDELFVCRKIRGQLSWVAMNDEHHQLPSTPIKYDGYCGQFHEDNQTHLLFGASFVRNSTDDGVYDEEHQFNQDKLTHALPEIAKQISHQPLFGKAGIRAQTPDYHPIVGMIGDDDKRYAMYGMGSKGFCFAPLCSQILADIITGGILPIDAELLKKISPNRPRLQTPLTAD</sequence>
<dbReference type="Gene3D" id="3.40.50.150">
    <property type="entry name" value="Vaccinia Virus protein VP39"/>
    <property type="match status" value="1"/>
</dbReference>
<evidence type="ECO:0000313" key="13">
    <source>
        <dbReference type="EMBL" id="UXZ04610.1"/>
    </source>
</evidence>
<keyword evidence="5 10" id="KW-0949">S-adenosyl-L-methionine</keyword>
<reference evidence="13" key="1">
    <citation type="submission" date="2021-12" db="EMBL/GenBank/DDBJ databases">
        <title>taxonomy of Moraxella sp. ZY201224.</title>
        <authorList>
            <person name="Li F."/>
        </authorList>
    </citation>
    <scope>NUCLEOTIDE SEQUENCE</scope>
    <source>
        <strain evidence="13">ZY201224</strain>
    </source>
</reference>
<comment type="cofactor">
    <cofactor evidence="10">
        <name>FAD</name>
        <dbReference type="ChEBI" id="CHEBI:57692"/>
    </cofactor>
</comment>
<keyword evidence="7 10" id="KW-0274">FAD</keyword>
<dbReference type="EC" id="2.1.1.61" evidence="10"/>
<feature type="domain" description="FAD dependent oxidoreductase" evidence="11">
    <location>
        <begin position="264"/>
        <end position="594"/>
    </location>
</feature>
<keyword evidence="14" id="KW-1185">Reference proteome</keyword>
<evidence type="ECO:0000256" key="4">
    <source>
        <dbReference type="ARBA" id="ARBA00022679"/>
    </source>
</evidence>
<keyword evidence="6 10" id="KW-0819">tRNA processing</keyword>
<dbReference type="Proteomes" id="UP001063782">
    <property type="component" value="Chromosome"/>
</dbReference>
<protein>
    <recommendedName>
        <fullName evidence="10">tRNA 5-methylaminomethyl-2-thiouridine biosynthesis bifunctional protein MnmC</fullName>
        <shortName evidence="10">tRNA mnm(5)s(2)U biosynthesis bifunctional protein</shortName>
    </recommendedName>
    <domain>
        <recommendedName>
            <fullName evidence="10">tRNA (mnm(5)s(2)U34)-methyltransferase</fullName>
            <ecNumber evidence="10">2.1.1.61</ecNumber>
        </recommendedName>
    </domain>
    <domain>
        <recommendedName>
            <fullName evidence="10">FAD-dependent cmnm(5)s(2)U34 oxidoreductase</fullName>
            <ecNumber evidence="10">1.5.-.-</ecNumber>
        </recommendedName>
    </domain>
</protein>
<feature type="region of interest" description="tRNA (mnm(5)s(2)U34)-methyltransferase" evidence="10">
    <location>
        <begin position="1"/>
        <end position="249"/>
    </location>
</feature>
<dbReference type="EC" id="1.5.-.-" evidence="10"/>
<evidence type="ECO:0000259" key="11">
    <source>
        <dbReference type="Pfam" id="PF01266"/>
    </source>
</evidence>
<dbReference type="InterPro" id="IPR036188">
    <property type="entry name" value="FAD/NAD-bd_sf"/>
</dbReference>
<comment type="similarity">
    <text evidence="10">In the N-terminal section; belongs to the methyltransferase superfamily. tRNA (mnm(5)s(2)U34)-methyltransferase family.</text>
</comment>
<comment type="catalytic activity">
    <reaction evidence="10">
        <text>5-aminomethyl-2-thiouridine(34) in tRNA + S-adenosyl-L-methionine = 5-methylaminomethyl-2-thiouridine(34) in tRNA + S-adenosyl-L-homocysteine + H(+)</text>
        <dbReference type="Rhea" id="RHEA:19569"/>
        <dbReference type="Rhea" id="RHEA-COMP:10195"/>
        <dbReference type="Rhea" id="RHEA-COMP:10197"/>
        <dbReference type="ChEBI" id="CHEBI:15378"/>
        <dbReference type="ChEBI" id="CHEBI:57856"/>
        <dbReference type="ChEBI" id="CHEBI:59789"/>
        <dbReference type="ChEBI" id="CHEBI:74454"/>
        <dbReference type="ChEBI" id="CHEBI:74455"/>
        <dbReference type="EC" id="2.1.1.61"/>
    </reaction>
</comment>
<dbReference type="RefSeq" id="WP_263076099.1">
    <property type="nucleotide sequence ID" value="NZ_CP089977.1"/>
</dbReference>
<dbReference type="GO" id="GO:0032259">
    <property type="term" value="P:methylation"/>
    <property type="evidence" value="ECO:0007669"/>
    <property type="project" value="UniProtKB-KW"/>
</dbReference>
<dbReference type="InterPro" id="IPR047785">
    <property type="entry name" value="tRNA_MNMC2"/>
</dbReference>
<dbReference type="InterPro" id="IPR006076">
    <property type="entry name" value="FAD-dep_OxRdtase"/>
</dbReference>
<evidence type="ECO:0000256" key="6">
    <source>
        <dbReference type="ARBA" id="ARBA00022694"/>
    </source>
</evidence>
<evidence type="ECO:0000259" key="12">
    <source>
        <dbReference type="Pfam" id="PF05430"/>
    </source>
</evidence>
<evidence type="ECO:0000256" key="2">
    <source>
        <dbReference type="ARBA" id="ARBA00022603"/>
    </source>
</evidence>
<keyword evidence="9 10" id="KW-0511">Multifunctional enzyme</keyword>
<feature type="domain" description="MnmC-like methyltransferase" evidence="12">
    <location>
        <begin position="123"/>
        <end position="247"/>
    </location>
</feature>
<dbReference type="EMBL" id="CP089977">
    <property type="protein sequence ID" value="UXZ04610.1"/>
    <property type="molecule type" value="Genomic_DNA"/>
</dbReference>
<feature type="region of interest" description="FAD-dependent cmnm(5)s(2)U34 oxidoreductase" evidence="10">
    <location>
        <begin position="267"/>
        <end position="625"/>
    </location>
</feature>
<evidence type="ECO:0000256" key="1">
    <source>
        <dbReference type="ARBA" id="ARBA00022490"/>
    </source>
</evidence>
<keyword evidence="8 10" id="KW-0560">Oxidoreductase</keyword>
<dbReference type="InterPro" id="IPR029063">
    <property type="entry name" value="SAM-dependent_MTases_sf"/>
</dbReference>
<comment type="similarity">
    <text evidence="10">In the C-terminal section; belongs to the DAO family.</text>
</comment>
<dbReference type="InterPro" id="IPR023032">
    <property type="entry name" value="tRNA_MAMT_biosynth_bifunc_MnmC"/>
</dbReference>
<dbReference type="SUPFAM" id="SSF51905">
    <property type="entry name" value="FAD/NAD(P)-binding domain"/>
    <property type="match status" value="1"/>
</dbReference>
<dbReference type="Gene3D" id="3.30.9.10">
    <property type="entry name" value="D-Amino Acid Oxidase, subunit A, domain 2"/>
    <property type="match status" value="1"/>
</dbReference>
<keyword evidence="1 10" id="KW-0963">Cytoplasm</keyword>
<proteinExistence type="inferred from homology"/>
<evidence type="ECO:0000313" key="14">
    <source>
        <dbReference type="Proteomes" id="UP001063782"/>
    </source>
</evidence>
<keyword evidence="2 10" id="KW-0489">Methyltransferase</keyword>
<evidence type="ECO:0000256" key="8">
    <source>
        <dbReference type="ARBA" id="ARBA00023002"/>
    </source>
</evidence>
<keyword evidence="3 10" id="KW-0285">Flavoprotein</keyword>
<dbReference type="Pfam" id="PF05430">
    <property type="entry name" value="Methyltransf_30"/>
    <property type="match status" value="1"/>
</dbReference>
<evidence type="ECO:0000256" key="5">
    <source>
        <dbReference type="ARBA" id="ARBA00022691"/>
    </source>
</evidence>
<dbReference type="InterPro" id="IPR017610">
    <property type="entry name" value="tRNA_S-uridine_synth_MnmC_C"/>
</dbReference>
<dbReference type="NCBIfam" id="NF033855">
    <property type="entry name" value="tRNA_MNMC2"/>
    <property type="match status" value="1"/>
</dbReference>
<keyword evidence="4 10" id="KW-0808">Transferase</keyword>
<dbReference type="HAMAP" id="MF_01102">
    <property type="entry name" value="MnmC"/>
    <property type="match status" value="1"/>
</dbReference>
<dbReference type="PANTHER" id="PTHR13847">
    <property type="entry name" value="SARCOSINE DEHYDROGENASE-RELATED"/>
    <property type="match status" value="1"/>
</dbReference>
<accession>A0ABY6F3Y7</accession>
<evidence type="ECO:0000256" key="7">
    <source>
        <dbReference type="ARBA" id="ARBA00022827"/>
    </source>
</evidence>
<comment type="function">
    <text evidence="10">Catalyzes the last two steps in the biosynthesis of 5-methylaminomethyl-2-thiouridine (mnm(5)s(2)U) at the wobble position (U34) in tRNA. Catalyzes the FAD-dependent demodification of cmnm(5)s(2)U34 to nm(5)s(2)U34, followed by the transfer of a methyl group from S-adenosyl-L-methionine to nm(5)s(2)U34, to form mnm(5)s(2)U34.</text>
</comment>
<evidence type="ECO:0000256" key="3">
    <source>
        <dbReference type="ARBA" id="ARBA00022630"/>
    </source>
</evidence>
<dbReference type="PANTHER" id="PTHR13847:SF283">
    <property type="entry name" value="TRNA 5-METHYLAMINOMETHYL-2-THIOURIDINE BIOSYNTHESIS BIFUNCTIONAL PROTEIN MNMC"/>
    <property type="match status" value="1"/>
</dbReference>
<dbReference type="InterPro" id="IPR008471">
    <property type="entry name" value="MnmC-like_methylTransf"/>
</dbReference>
<dbReference type="NCBIfam" id="TIGR03197">
    <property type="entry name" value="MnmC_Cterm"/>
    <property type="match status" value="1"/>
</dbReference>
<dbReference type="Pfam" id="PF01266">
    <property type="entry name" value="DAO"/>
    <property type="match status" value="1"/>
</dbReference>
<evidence type="ECO:0000256" key="9">
    <source>
        <dbReference type="ARBA" id="ARBA00023268"/>
    </source>
</evidence>
<dbReference type="GO" id="GO:0004808">
    <property type="term" value="F:tRNA (5-methylaminomethyl-2-thiouridylate)(34)-methyltransferase activity"/>
    <property type="evidence" value="ECO:0007669"/>
    <property type="project" value="UniProtKB-EC"/>
</dbReference>
<gene>
    <name evidence="10 13" type="primary">mnmC</name>
    <name evidence="13" type="ORF">LU297_08535</name>
</gene>